<gene>
    <name evidence="1" type="ORF">PIB30_093047</name>
</gene>
<keyword evidence="2" id="KW-1185">Reference proteome</keyword>
<evidence type="ECO:0000313" key="2">
    <source>
        <dbReference type="Proteomes" id="UP001341840"/>
    </source>
</evidence>
<dbReference type="EMBL" id="JASCZI010273820">
    <property type="protein sequence ID" value="MED6225381.1"/>
    <property type="molecule type" value="Genomic_DNA"/>
</dbReference>
<feature type="non-terminal residue" evidence="1">
    <location>
        <position position="1"/>
    </location>
</feature>
<accession>A0ABU6ZTP7</accession>
<protein>
    <submittedName>
        <fullName evidence="1">Uncharacterized protein</fullName>
    </submittedName>
</protein>
<evidence type="ECO:0000313" key="1">
    <source>
        <dbReference type="EMBL" id="MED6225381.1"/>
    </source>
</evidence>
<name>A0ABU6ZTP7_9FABA</name>
<proteinExistence type="predicted"/>
<dbReference type="Proteomes" id="UP001341840">
    <property type="component" value="Unassembled WGS sequence"/>
</dbReference>
<organism evidence="1 2">
    <name type="scientific">Stylosanthes scabra</name>
    <dbReference type="NCBI Taxonomy" id="79078"/>
    <lineage>
        <taxon>Eukaryota</taxon>
        <taxon>Viridiplantae</taxon>
        <taxon>Streptophyta</taxon>
        <taxon>Embryophyta</taxon>
        <taxon>Tracheophyta</taxon>
        <taxon>Spermatophyta</taxon>
        <taxon>Magnoliopsida</taxon>
        <taxon>eudicotyledons</taxon>
        <taxon>Gunneridae</taxon>
        <taxon>Pentapetalae</taxon>
        <taxon>rosids</taxon>
        <taxon>fabids</taxon>
        <taxon>Fabales</taxon>
        <taxon>Fabaceae</taxon>
        <taxon>Papilionoideae</taxon>
        <taxon>50 kb inversion clade</taxon>
        <taxon>dalbergioids sensu lato</taxon>
        <taxon>Dalbergieae</taxon>
        <taxon>Pterocarpus clade</taxon>
        <taxon>Stylosanthes</taxon>
    </lineage>
</organism>
<reference evidence="1 2" key="1">
    <citation type="journal article" date="2023" name="Plants (Basel)">
        <title>Bridging the Gap: Combining Genomics and Transcriptomics Approaches to Understand Stylosanthes scabra, an Orphan Legume from the Brazilian Caatinga.</title>
        <authorList>
            <person name="Ferreira-Neto J.R.C."/>
            <person name="da Silva M.D."/>
            <person name="Binneck E."/>
            <person name="de Melo N.F."/>
            <person name="da Silva R.H."/>
            <person name="de Melo A.L.T.M."/>
            <person name="Pandolfi V."/>
            <person name="Bustamante F.O."/>
            <person name="Brasileiro-Vidal A.C."/>
            <person name="Benko-Iseppon A.M."/>
        </authorList>
    </citation>
    <scope>NUCLEOTIDE SEQUENCE [LARGE SCALE GENOMIC DNA]</scope>
    <source>
        <tissue evidence="1">Leaves</tissue>
    </source>
</reference>
<comment type="caution">
    <text evidence="1">The sequence shown here is derived from an EMBL/GenBank/DDBJ whole genome shotgun (WGS) entry which is preliminary data.</text>
</comment>
<sequence>DRHQLFKIRRGSVESIQKGGTSCFSVAATFARKESCSNLFRVVVGCEKTTNA</sequence>